<comment type="caution">
    <text evidence="7">The sequence shown here is derived from an EMBL/GenBank/DDBJ whole genome shotgun (WGS) entry which is preliminary data.</text>
</comment>
<dbReference type="Gene3D" id="3.40.50.300">
    <property type="entry name" value="P-loop containing nucleotide triphosphate hydrolases"/>
    <property type="match status" value="1"/>
</dbReference>
<dbReference type="PRINTS" id="PR00320">
    <property type="entry name" value="GPROTEINBRPT"/>
</dbReference>
<feature type="domain" description="NACHT" evidence="5">
    <location>
        <begin position="123"/>
        <end position="273"/>
    </location>
</feature>
<dbReference type="InterPro" id="IPR027417">
    <property type="entry name" value="P-loop_NTPase"/>
</dbReference>
<feature type="compositionally biased region" description="Polar residues" evidence="4">
    <location>
        <begin position="25"/>
        <end position="37"/>
    </location>
</feature>
<name>A0A9P9X227_9PEZI</name>
<feature type="repeat" description="WD" evidence="3">
    <location>
        <begin position="683"/>
        <end position="724"/>
    </location>
</feature>
<dbReference type="Gene3D" id="2.130.10.10">
    <property type="entry name" value="YVTN repeat-like/Quinoprotein amine dehydrogenase"/>
    <property type="match status" value="4"/>
</dbReference>
<dbReference type="InterPro" id="IPR036322">
    <property type="entry name" value="WD40_repeat_dom_sf"/>
</dbReference>
<dbReference type="CDD" id="cd00200">
    <property type="entry name" value="WD40"/>
    <property type="match status" value="1"/>
</dbReference>
<feature type="repeat" description="WD" evidence="3">
    <location>
        <begin position="893"/>
        <end position="934"/>
    </location>
</feature>
<sequence>MPPPDASLDMNRGRDIIPHIIQHQGPGSNKRFQQVHNTSSSSSSYTSQSVDYKPYTLAVPSLTQAFNTDAQTKDRCLEYLGKIDPRDVETNICQTRGKPLEASYSWILKHRDFVQWRDNEDDRLLWIKGDPGKGKTMLLCGIIDELRKATADGGILSYFFCQATDSHLDNATAVLRGLIYMLVNKQEQLRRSHVEHKFKNTGEPIFQDTAAWDSLCTILTDILRDPDLGKTYIIIDALDECLTDRDKLLKFVLQEAKEAEQSPVKWIISSRNNIEQCTRLECSQSILSLELQENAESISGAIDAYIDYRISHFESLQDDRLRKHVREVLCRNAEGTFLYVALVIQELENVQTWEVRQVVDNVPKGLDKLYARMIEQIDKLEESHGKHCRLVLSAATLAYRPLQLLELGVVSGLPDADFSEVESIRKIVKMSGSFLTVRDKTVSFVHQSAKDYLVGKAASIVAPSGWAAAHRAIFQQSLDAMKKSLHQPDIYNLRYPGISIDDAAVPDPDPLAAIRYSCVYWVDHLCDSNNSLSGMYLVLFFLFRLFKALGFLEGISHRAFINEHSQQRNNLPDGRAVHDFLQHYFLYWTEALSLCRAVSDGVVAIAKLERIVRQLFKTEEPKWVTIQPRVHKSWSALLQTLTGHSDWVKAVVFSPDGKLVASASSDKTVKLWDAGTGDERQTLAGHSNSVLAVAFSPDGKLVASASYDNTVKLWDAGTDDERQTLAGHSDSVLAVAFSPDGKLVASASDDNTVKLWDAGTGDERQTLAGHSSSVLAVAFSPDGKLVASASDDNTVKLWDAGTDDERQTLAGHSSSVNAVAFSPDGKLVASASDDRTVKLWDAGTDDERQTLAGHSSSVLAVAFSPDGKLVASASDDRTVKLWDAGTGDERQTLAGHSSWVLAVAFSSDGKLVASASRDNTVKLWDAGTGDERQTLAGHSGSVKAVAFSPDGKLVASASDDNTVKLWDAGTGDEMQTLAGSALIHTLSFDTMGLHLVTNIGRVKLGITGSTVTQSGGSAPLTALPHPKGYGLRPDGSWITWEDHGVICLPPELQPSSSAVTGSTIAIGCRSGRVLVLGFADGGKAPWLVA</sequence>
<organism evidence="7 8">
    <name type="scientific">Colletotrichum abscissum</name>
    <dbReference type="NCBI Taxonomy" id="1671311"/>
    <lineage>
        <taxon>Eukaryota</taxon>
        <taxon>Fungi</taxon>
        <taxon>Dikarya</taxon>
        <taxon>Ascomycota</taxon>
        <taxon>Pezizomycotina</taxon>
        <taxon>Sordariomycetes</taxon>
        <taxon>Hypocreomycetidae</taxon>
        <taxon>Glomerellales</taxon>
        <taxon>Glomerellaceae</taxon>
        <taxon>Colletotrichum</taxon>
        <taxon>Colletotrichum acutatum species complex</taxon>
    </lineage>
</organism>
<keyword evidence="2" id="KW-0677">Repeat</keyword>
<dbReference type="PROSITE" id="PS50294">
    <property type="entry name" value="WD_REPEATS_REGION"/>
    <property type="match status" value="8"/>
</dbReference>
<feature type="repeat" description="WD" evidence="3">
    <location>
        <begin position="809"/>
        <end position="850"/>
    </location>
</feature>
<feature type="repeat" description="WD" evidence="3">
    <location>
        <begin position="935"/>
        <end position="976"/>
    </location>
</feature>
<dbReference type="EMBL" id="SDAQ01000171">
    <property type="protein sequence ID" value="KAI3532313.1"/>
    <property type="molecule type" value="Genomic_DNA"/>
</dbReference>
<dbReference type="PROSITE" id="PS50837">
    <property type="entry name" value="NACHT"/>
    <property type="match status" value="1"/>
</dbReference>
<dbReference type="AlphaFoldDB" id="A0A9P9X227"/>
<feature type="compositionally biased region" description="Low complexity" evidence="4">
    <location>
        <begin position="38"/>
        <end position="48"/>
    </location>
</feature>
<evidence type="ECO:0000256" key="1">
    <source>
        <dbReference type="ARBA" id="ARBA00022574"/>
    </source>
</evidence>
<feature type="domain" description="Bulb-type lectin" evidence="6">
    <location>
        <begin position="668"/>
        <end position="800"/>
    </location>
</feature>
<proteinExistence type="predicted"/>
<feature type="repeat" description="WD" evidence="3">
    <location>
        <begin position="725"/>
        <end position="766"/>
    </location>
</feature>
<dbReference type="Proteomes" id="UP001056436">
    <property type="component" value="Unassembled WGS sequence"/>
</dbReference>
<evidence type="ECO:0000259" key="6">
    <source>
        <dbReference type="PROSITE" id="PS50927"/>
    </source>
</evidence>
<dbReference type="OrthoDB" id="538223at2759"/>
<dbReference type="InterPro" id="IPR020472">
    <property type="entry name" value="WD40_PAC1"/>
</dbReference>
<gene>
    <name evidence="7" type="ORF">CABS02_13898</name>
</gene>
<feature type="repeat" description="WD" evidence="3">
    <location>
        <begin position="767"/>
        <end position="808"/>
    </location>
</feature>
<dbReference type="InterPro" id="IPR007111">
    <property type="entry name" value="NACHT_NTPase"/>
</dbReference>
<dbReference type="InterPro" id="IPR001480">
    <property type="entry name" value="Bulb-type_lectin_dom"/>
</dbReference>
<reference evidence="7" key="1">
    <citation type="submission" date="2019-01" db="EMBL/GenBank/DDBJ databases">
        <title>Colletotrichum abscissum LGMF1257.</title>
        <authorList>
            <person name="Baroncelli R."/>
        </authorList>
    </citation>
    <scope>NUCLEOTIDE SEQUENCE</scope>
    <source>
        <strain evidence="7">Ca142</strain>
    </source>
</reference>
<accession>A0A9P9X227</accession>
<dbReference type="Pfam" id="PF00400">
    <property type="entry name" value="WD40"/>
    <property type="match status" value="8"/>
</dbReference>
<evidence type="ECO:0000313" key="8">
    <source>
        <dbReference type="Proteomes" id="UP001056436"/>
    </source>
</evidence>
<dbReference type="PROSITE" id="PS50082">
    <property type="entry name" value="WD_REPEATS_2"/>
    <property type="match status" value="8"/>
</dbReference>
<keyword evidence="8" id="KW-1185">Reference proteome</keyword>
<dbReference type="Pfam" id="PF24883">
    <property type="entry name" value="NPHP3_N"/>
    <property type="match status" value="1"/>
</dbReference>
<keyword evidence="1 3" id="KW-0853">WD repeat</keyword>
<feature type="region of interest" description="Disordered" evidence="4">
    <location>
        <begin position="21"/>
        <end position="48"/>
    </location>
</feature>
<dbReference type="SUPFAM" id="SSF50978">
    <property type="entry name" value="WD40 repeat-like"/>
    <property type="match status" value="1"/>
</dbReference>
<dbReference type="SMART" id="SM00320">
    <property type="entry name" value="WD40"/>
    <property type="match status" value="8"/>
</dbReference>
<evidence type="ECO:0000256" key="2">
    <source>
        <dbReference type="ARBA" id="ARBA00022737"/>
    </source>
</evidence>
<dbReference type="InterPro" id="IPR015943">
    <property type="entry name" value="WD40/YVTN_repeat-like_dom_sf"/>
</dbReference>
<dbReference type="SUPFAM" id="SSF52540">
    <property type="entry name" value="P-loop containing nucleoside triphosphate hydrolases"/>
    <property type="match status" value="1"/>
</dbReference>
<evidence type="ECO:0000256" key="3">
    <source>
        <dbReference type="PROSITE-ProRule" id="PRU00221"/>
    </source>
</evidence>
<protein>
    <submittedName>
        <fullName evidence="7">Vegetative incompatibility protein HET-E-1-like protein 15</fullName>
    </submittedName>
</protein>
<dbReference type="InterPro" id="IPR001680">
    <property type="entry name" value="WD40_rpt"/>
</dbReference>
<evidence type="ECO:0000313" key="7">
    <source>
        <dbReference type="EMBL" id="KAI3532313.1"/>
    </source>
</evidence>
<dbReference type="InterPro" id="IPR056884">
    <property type="entry name" value="NPHP3-like_N"/>
</dbReference>
<dbReference type="PANTHER" id="PTHR19879">
    <property type="entry name" value="TRANSCRIPTION INITIATION FACTOR TFIID"/>
    <property type="match status" value="1"/>
</dbReference>
<feature type="repeat" description="WD" evidence="3">
    <location>
        <begin position="851"/>
        <end position="892"/>
    </location>
</feature>
<dbReference type="SUPFAM" id="SSF82171">
    <property type="entry name" value="DPP6 N-terminal domain-like"/>
    <property type="match status" value="1"/>
</dbReference>
<dbReference type="PROSITE" id="PS50927">
    <property type="entry name" value="BULB_LECTIN"/>
    <property type="match status" value="1"/>
</dbReference>
<feature type="repeat" description="WD" evidence="3">
    <location>
        <begin position="641"/>
        <end position="682"/>
    </location>
</feature>
<evidence type="ECO:0000259" key="5">
    <source>
        <dbReference type="PROSITE" id="PS50837"/>
    </source>
</evidence>
<evidence type="ECO:0000256" key="4">
    <source>
        <dbReference type="SAM" id="MobiDB-lite"/>
    </source>
</evidence>
<dbReference type="PANTHER" id="PTHR19879:SF9">
    <property type="entry name" value="TRANSCRIPTION INITIATION FACTOR TFIID SUBUNIT 5"/>
    <property type="match status" value="1"/>
</dbReference>